<sequence length="270" mass="31453">MRYGFADCIAYALKVAEEMDSEPNTFEEALASKDLVKWKAAMDEEIDSLHRNQTWKLVDKPKGGRVVGCKWVFKKKEGVSRVEAPRVLNCINWTLRRHSCMETLRKRFTWLNPKDMQRVPRLIACKHMYEIDNLKKLMSSKFEMKELGEAKIILGIDIFRIRRCTRSVTTEATREALWLKWLVNELGVPQNQVIVHCDNQSAICLAKNQAFSDRAKHIEKKHHFVRELIDKDEVDLVKIAREKNPANMLTKIVPTKKLRLCMSLSNVQTK</sequence>
<name>A0ABM4A2F1_ZIZJJ</name>
<organism evidence="1 3">
    <name type="scientific">Ziziphus jujuba</name>
    <name type="common">Chinese jujube</name>
    <name type="synonym">Ziziphus sativa</name>
    <dbReference type="NCBI Taxonomy" id="326968"/>
    <lineage>
        <taxon>Eukaryota</taxon>
        <taxon>Viridiplantae</taxon>
        <taxon>Streptophyta</taxon>
        <taxon>Embryophyta</taxon>
        <taxon>Tracheophyta</taxon>
        <taxon>Spermatophyta</taxon>
        <taxon>Magnoliopsida</taxon>
        <taxon>eudicotyledons</taxon>
        <taxon>Gunneridae</taxon>
        <taxon>Pentapetalae</taxon>
        <taxon>rosids</taxon>
        <taxon>fabids</taxon>
        <taxon>Rosales</taxon>
        <taxon>Rhamnaceae</taxon>
        <taxon>Paliureae</taxon>
        <taxon>Ziziphus</taxon>
    </lineage>
</organism>
<protein>
    <submittedName>
        <fullName evidence="2">Uncharacterized protein LOC132800661</fullName>
    </submittedName>
    <submittedName>
        <fullName evidence="3">Uncharacterized protein LOC132800700</fullName>
    </submittedName>
</protein>
<dbReference type="RefSeq" id="XP_060670853.1">
    <property type="nucleotide sequence ID" value="XM_060814870.1"/>
</dbReference>
<dbReference type="Proteomes" id="UP001652623">
    <property type="component" value="Chromosome 2"/>
</dbReference>
<gene>
    <name evidence="3" type="primary">LOC132800700</name>
    <name evidence="2" type="synonym">LOC132800661</name>
</gene>
<evidence type="ECO:0000313" key="2">
    <source>
        <dbReference type="RefSeq" id="XP_060670853.1"/>
    </source>
</evidence>
<dbReference type="CDD" id="cd09272">
    <property type="entry name" value="RNase_HI_RT_Ty1"/>
    <property type="match status" value="1"/>
</dbReference>
<proteinExistence type="predicted"/>
<keyword evidence="1" id="KW-1185">Reference proteome</keyword>
<dbReference type="GeneID" id="132800700"/>
<evidence type="ECO:0000313" key="3">
    <source>
        <dbReference type="RefSeq" id="XP_060670911.1"/>
    </source>
</evidence>
<dbReference type="RefSeq" id="XP_060670911.1">
    <property type="nucleotide sequence ID" value="XM_060814928.1"/>
</dbReference>
<reference evidence="1 2" key="1">
    <citation type="submission" date="2025-05" db="UniProtKB">
        <authorList>
            <consortium name="RefSeq"/>
        </authorList>
    </citation>
    <scope>NUCLEOTIDE SEQUENCE [LARGE SCALE GENOMIC DNA]</scope>
    <source>
        <tissue evidence="2 3">Seedling</tissue>
    </source>
</reference>
<evidence type="ECO:0000313" key="1">
    <source>
        <dbReference type="Proteomes" id="UP001652623"/>
    </source>
</evidence>
<accession>A0ABM4A2F1</accession>